<dbReference type="SMART" id="SM00448">
    <property type="entry name" value="REC"/>
    <property type="match status" value="2"/>
</dbReference>
<keyword evidence="6" id="KW-0808">Transferase</keyword>
<dbReference type="SMART" id="SM00304">
    <property type="entry name" value="HAMP"/>
    <property type="match status" value="1"/>
</dbReference>
<evidence type="ECO:0000259" key="16">
    <source>
        <dbReference type="PROSITE" id="PS50109"/>
    </source>
</evidence>
<dbReference type="InterPro" id="IPR003661">
    <property type="entry name" value="HisK_dim/P_dom"/>
</dbReference>
<evidence type="ECO:0000256" key="15">
    <source>
        <dbReference type="PROSITE-ProRule" id="PRU00169"/>
    </source>
</evidence>
<dbReference type="GO" id="GO:0005524">
    <property type="term" value="F:ATP binding"/>
    <property type="evidence" value="ECO:0007669"/>
    <property type="project" value="UniProtKB-KW"/>
</dbReference>
<dbReference type="Gene3D" id="3.30.565.10">
    <property type="entry name" value="Histidine kinase-like ATPase, C-terminal domain"/>
    <property type="match status" value="1"/>
</dbReference>
<keyword evidence="13" id="KW-0472">Membrane</keyword>
<dbReference type="PROSITE" id="PS50894">
    <property type="entry name" value="HPT"/>
    <property type="match status" value="1"/>
</dbReference>
<dbReference type="OrthoDB" id="5468627at2"/>
<dbReference type="GO" id="GO:0005886">
    <property type="term" value="C:plasma membrane"/>
    <property type="evidence" value="ECO:0007669"/>
    <property type="project" value="UniProtKB-SubCell"/>
</dbReference>
<dbReference type="Gene3D" id="3.30.450.20">
    <property type="entry name" value="PAS domain"/>
    <property type="match status" value="2"/>
</dbReference>
<reference evidence="21" key="1">
    <citation type="submission" date="2016-11" db="EMBL/GenBank/DDBJ databases">
        <authorList>
            <person name="Varghese N."/>
            <person name="Submissions S."/>
        </authorList>
    </citation>
    <scope>NUCLEOTIDE SEQUENCE [LARGE SCALE GENOMIC DNA]</scope>
    <source>
        <strain evidence="21">DSM 17456</strain>
    </source>
</reference>
<evidence type="ECO:0000259" key="17">
    <source>
        <dbReference type="PROSITE" id="PS50110"/>
    </source>
</evidence>
<keyword evidence="10" id="KW-0067">ATP-binding</keyword>
<evidence type="ECO:0000259" key="19">
    <source>
        <dbReference type="PROSITE" id="PS50894"/>
    </source>
</evidence>
<dbReference type="Proteomes" id="UP000184694">
    <property type="component" value="Unassembled WGS sequence"/>
</dbReference>
<evidence type="ECO:0000256" key="10">
    <source>
        <dbReference type="ARBA" id="ARBA00022840"/>
    </source>
</evidence>
<dbReference type="CDD" id="cd06225">
    <property type="entry name" value="HAMP"/>
    <property type="match status" value="1"/>
</dbReference>
<dbReference type="InterPro" id="IPR004358">
    <property type="entry name" value="Sig_transdc_His_kin-like_C"/>
</dbReference>
<dbReference type="STRING" id="1121457.SAMN02745161_0798"/>
<dbReference type="Pfam" id="PF00072">
    <property type="entry name" value="Response_reg"/>
    <property type="match status" value="2"/>
</dbReference>
<feature type="domain" description="HAMP" evidence="18">
    <location>
        <begin position="342"/>
        <end position="394"/>
    </location>
</feature>
<evidence type="ECO:0000256" key="4">
    <source>
        <dbReference type="ARBA" id="ARBA00022475"/>
    </source>
</evidence>
<dbReference type="SMART" id="SM00387">
    <property type="entry name" value="HATPase_c"/>
    <property type="match status" value="1"/>
</dbReference>
<evidence type="ECO:0000256" key="2">
    <source>
        <dbReference type="ARBA" id="ARBA00004651"/>
    </source>
</evidence>
<organism evidence="20 21">
    <name type="scientific">Halodesulfovibrio marinisediminis DSM 17456</name>
    <dbReference type="NCBI Taxonomy" id="1121457"/>
    <lineage>
        <taxon>Bacteria</taxon>
        <taxon>Pseudomonadati</taxon>
        <taxon>Thermodesulfobacteriota</taxon>
        <taxon>Desulfovibrionia</taxon>
        <taxon>Desulfovibrionales</taxon>
        <taxon>Desulfovibrionaceae</taxon>
        <taxon>Halodesulfovibrio</taxon>
    </lineage>
</organism>
<evidence type="ECO:0000256" key="7">
    <source>
        <dbReference type="ARBA" id="ARBA00022692"/>
    </source>
</evidence>
<dbReference type="SMART" id="SM00388">
    <property type="entry name" value="HisKA"/>
    <property type="match status" value="1"/>
</dbReference>
<dbReference type="InterPro" id="IPR003660">
    <property type="entry name" value="HAMP_dom"/>
</dbReference>
<dbReference type="PROSITE" id="PS50885">
    <property type="entry name" value="HAMP"/>
    <property type="match status" value="1"/>
</dbReference>
<accession>A0A1N6E8W6</accession>
<dbReference type="SUPFAM" id="SSF52172">
    <property type="entry name" value="CheY-like"/>
    <property type="match status" value="2"/>
</dbReference>
<feature type="modified residue" description="Phosphohistidine" evidence="14">
    <location>
        <position position="1004"/>
    </location>
</feature>
<dbReference type="PANTHER" id="PTHR45339:SF1">
    <property type="entry name" value="HYBRID SIGNAL TRANSDUCTION HISTIDINE KINASE J"/>
    <property type="match status" value="1"/>
</dbReference>
<keyword evidence="12" id="KW-0902">Two-component regulatory system</keyword>
<evidence type="ECO:0000256" key="3">
    <source>
        <dbReference type="ARBA" id="ARBA00012438"/>
    </source>
</evidence>
<evidence type="ECO:0000313" key="21">
    <source>
        <dbReference type="Proteomes" id="UP000184694"/>
    </source>
</evidence>
<dbReference type="InterPro" id="IPR008207">
    <property type="entry name" value="Sig_transdc_His_kin_Hpt_dom"/>
</dbReference>
<evidence type="ECO:0000256" key="12">
    <source>
        <dbReference type="ARBA" id="ARBA00023012"/>
    </source>
</evidence>
<evidence type="ECO:0000256" key="11">
    <source>
        <dbReference type="ARBA" id="ARBA00022989"/>
    </source>
</evidence>
<dbReference type="PRINTS" id="PR00344">
    <property type="entry name" value="BCTRLSENSOR"/>
</dbReference>
<dbReference type="InterPro" id="IPR011006">
    <property type="entry name" value="CheY-like_superfamily"/>
</dbReference>
<dbReference type="InterPro" id="IPR001789">
    <property type="entry name" value="Sig_transdc_resp-reg_receiver"/>
</dbReference>
<name>A0A1N6E8W6_9BACT</name>
<dbReference type="SUPFAM" id="SSF47226">
    <property type="entry name" value="Histidine-containing phosphotransfer domain, HPT domain"/>
    <property type="match status" value="1"/>
</dbReference>
<dbReference type="InterPro" id="IPR036097">
    <property type="entry name" value="HisK_dim/P_sf"/>
</dbReference>
<evidence type="ECO:0000259" key="18">
    <source>
        <dbReference type="PROSITE" id="PS50885"/>
    </source>
</evidence>
<dbReference type="CDD" id="cd00156">
    <property type="entry name" value="REC"/>
    <property type="match status" value="1"/>
</dbReference>
<comment type="catalytic activity">
    <reaction evidence="1">
        <text>ATP + protein L-histidine = ADP + protein N-phospho-L-histidine.</text>
        <dbReference type="EC" id="2.7.13.3"/>
    </reaction>
</comment>
<keyword evidence="21" id="KW-1185">Reference proteome</keyword>
<evidence type="ECO:0000256" key="1">
    <source>
        <dbReference type="ARBA" id="ARBA00000085"/>
    </source>
</evidence>
<keyword evidence="7" id="KW-0812">Transmembrane</keyword>
<evidence type="ECO:0000256" key="5">
    <source>
        <dbReference type="ARBA" id="ARBA00022553"/>
    </source>
</evidence>
<dbReference type="InterPro" id="IPR036641">
    <property type="entry name" value="HPT_dom_sf"/>
</dbReference>
<dbReference type="Gene3D" id="3.40.50.2300">
    <property type="match status" value="2"/>
</dbReference>
<dbReference type="AlphaFoldDB" id="A0A1N6E8W6"/>
<dbReference type="PROSITE" id="PS50109">
    <property type="entry name" value="HIS_KIN"/>
    <property type="match status" value="1"/>
</dbReference>
<dbReference type="InterPro" id="IPR004010">
    <property type="entry name" value="Double_Cache_2"/>
</dbReference>
<dbReference type="CDD" id="cd17546">
    <property type="entry name" value="REC_hyHK_CKI1_RcsC-like"/>
    <property type="match status" value="1"/>
</dbReference>
<keyword evidence="5 15" id="KW-0597">Phosphoprotein</keyword>
<comment type="subcellular location">
    <subcellularLocation>
        <location evidence="2">Cell membrane</location>
        <topology evidence="2">Multi-pass membrane protein</topology>
    </subcellularLocation>
</comment>
<dbReference type="Gene3D" id="6.10.340.10">
    <property type="match status" value="1"/>
</dbReference>
<evidence type="ECO:0000256" key="13">
    <source>
        <dbReference type="ARBA" id="ARBA00023136"/>
    </source>
</evidence>
<dbReference type="Pfam" id="PF02518">
    <property type="entry name" value="HATPase_c"/>
    <property type="match status" value="1"/>
</dbReference>
<sequence>MYFIKRLSMRSKIFITFLLLMLIMLGAITFALPHIKETFENSLKTQLVANTKLASIMVEKLLDESTEQYLRGITQTSSTIAQYYENKHKLGKLTLAEAQEQAHKALTPLLIGDSVYSFVITPKNISNLDQIVQDCPAPNDLSPEFLNKMMKQKEGLLRIRKGKGVYPEDDIAYMTYFSPWKWIIGAVIYGEEKHTPIELTYFTRTLANSNLSPVAGSYVTILKLDGLILYHPFLIGSNALNFIDPKTKKYFFKEVFERVKKEGLETPRSGWMNYHFIKREEKSTFGDKLLYYIYEPKNKLVVATIINKDDLLRPYHRLVQDIEVIASLMLIIVILLAFFSSKHLIERIEALKEAARKLSRNEYDLNLKKVASDEIGELEEAFDDAGKKISSLTKSQKEMNENLERLVKERTDALHVALHDAESATEAKSEFLANMSHEIRTPINAITGIAYLMEQQETLPQQKKYIKKIEIAAQSLLQIINDILDFSKIEARKLELEKTTFSLHDVMEKVTAVVGVSAADKKLEFIISYDPDVPMNYVGDPLRLAQIITNLMSNAIKFTDEGEVGIYVSKVKKDVLRFEVRDTGIGLTKEEISKLFKSFTQADTSVTRKYGGTGLGLAISKQLVQMMGGLIWVQSEKGKGSSFFFTVNLKELSSPKDEQVLFTKQRILIVDDSPSWQASLLNTLSVYNFDVDVVSSGKEALKKVKTGPSYDLVLVDWNLPDTNGANLVEKLDSILPSSSHSIIMVSAYDENYCREEGQCITTFLQKPINPSELYNLILSYFGQEITEHVDSNVKKANLKEELTTRKGSRVLLVEDSDLNRDIIKEMLAHSGILIDEAHNGLEAVEIVKLHPDKYELILMDVQMPVMDGYTATKEIRTFNSNVHIVALTANAMAADIARSKEAGMDGHLNKPINIEEFFATLLRYLTPKVSLQPEEMEKEKQPAQQPVTFKFSTIDAEAGLKYMNGDLALYHKILRNFKTNYEDAHNSLKHLLKENKKEATRLLHTLKGLSASIGAKELHSITKELEVSFDSSLLTSFDQELEKVLKDISSCQDIKQEEQPSTTLPLLEGKTRKNLWGALYKAIRTKRPKNIKGVLDKFTPYSLHEKDAKKLKDIQVLLDKFKYSEALNLLGDQDE</sequence>
<evidence type="ECO:0000256" key="14">
    <source>
        <dbReference type="PROSITE-ProRule" id="PRU00110"/>
    </source>
</evidence>
<keyword evidence="4" id="KW-1003">Cell membrane</keyword>
<evidence type="ECO:0000256" key="9">
    <source>
        <dbReference type="ARBA" id="ARBA00022777"/>
    </source>
</evidence>
<dbReference type="Pfam" id="PF08269">
    <property type="entry name" value="dCache_2"/>
    <property type="match status" value="1"/>
</dbReference>
<dbReference type="PANTHER" id="PTHR45339">
    <property type="entry name" value="HYBRID SIGNAL TRANSDUCTION HISTIDINE KINASE J"/>
    <property type="match status" value="1"/>
</dbReference>
<dbReference type="GO" id="GO:0000155">
    <property type="term" value="F:phosphorelay sensor kinase activity"/>
    <property type="evidence" value="ECO:0007669"/>
    <property type="project" value="InterPro"/>
</dbReference>
<dbReference type="Pfam" id="PF00512">
    <property type="entry name" value="HisKA"/>
    <property type="match status" value="1"/>
</dbReference>
<dbReference type="EC" id="2.7.13.3" evidence="3"/>
<proteinExistence type="predicted"/>
<evidence type="ECO:0000256" key="8">
    <source>
        <dbReference type="ARBA" id="ARBA00022741"/>
    </source>
</evidence>
<protein>
    <recommendedName>
        <fullName evidence="3">histidine kinase</fullName>
        <ecNumber evidence="3">2.7.13.3</ecNumber>
    </recommendedName>
</protein>
<dbReference type="InterPro" id="IPR003594">
    <property type="entry name" value="HATPase_dom"/>
</dbReference>
<feature type="modified residue" description="4-aspartylphosphate" evidence="15">
    <location>
        <position position="860"/>
    </location>
</feature>
<dbReference type="InterPro" id="IPR036890">
    <property type="entry name" value="HATPase_C_sf"/>
</dbReference>
<gene>
    <name evidence="20" type="ORF">SAMN02745161_0798</name>
</gene>
<keyword evidence="8" id="KW-0547">Nucleotide-binding</keyword>
<evidence type="ECO:0000256" key="6">
    <source>
        <dbReference type="ARBA" id="ARBA00022679"/>
    </source>
</evidence>
<dbReference type="PROSITE" id="PS50110">
    <property type="entry name" value="RESPONSE_REGULATORY"/>
    <property type="match status" value="2"/>
</dbReference>
<dbReference type="Gene3D" id="1.20.120.160">
    <property type="entry name" value="HPT domain"/>
    <property type="match status" value="1"/>
</dbReference>
<feature type="domain" description="HPt" evidence="19">
    <location>
        <begin position="965"/>
        <end position="1062"/>
    </location>
</feature>
<dbReference type="InterPro" id="IPR005467">
    <property type="entry name" value="His_kinase_dom"/>
</dbReference>
<dbReference type="SUPFAM" id="SSF47384">
    <property type="entry name" value="Homodimeric domain of signal transducing histidine kinase"/>
    <property type="match status" value="1"/>
</dbReference>
<keyword evidence="9 20" id="KW-0418">Kinase</keyword>
<dbReference type="SUPFAM" id="SSF55874">
    <property type="entry name" value="ATPase domain of HSP90 chaperone/DNA topoisomerase II/histidine kinase"/>
    <property type="match status" value="1"/>
</dbReference>
<dbReference type="CDD" id="cd16922">
    <property type="entry name" value="HATPase_EvgS-ArcB-TorS-like"/>
    <property type="match status" value="1"/>
</dbReference>
<feature type="domain" description="Response regulatory" evidence="17">
    <location>
        <begin position="809"/>
        <end position="925"/>
    </location>
</feature>
<dbReference type="CDD" id="cd00082">
    <property type="entry name" value="HisKA"/>
    <property type="match status" value="1"/>
</dbReference>
<dbReference type="EMBL" id="FSRG01000003">
    <property type="protein sequence ID" value="SIN79452.1"/>
    <property type="molecule type" value="Genomic_DNA"/>
</dbReference>
<evidence type="ECO:0000313" key="20">
    <source>
        <dbReference type="EMBL" id="SIN79452.1"/>
    </source>
</evidence>
<dbReference type="FunFam" id="1.10.287.130:FF:000004">
    <property type="entry name" value="Ethylene receptor 1"/>
    <property type="match status" value="1"/>
</dbReference>
<feature type="domain" description="Response regulatory" evidence="17">
    <location>
        <begin position="666"/>
        <end position="781"/>
    </location>
</feature>
<dbReference type="FunFam" id="3.30.565.10:FF:000010">
    <property type="entry name" value="Sensor histidine kinase RcsC"/>
    <property type="match status" value="1"/>
</dbReference>
<feature type="modified residue" description="4-aspartylphosphate" evidence="15">
    <location>
        <position position="716"/>
    </location>
</feature>
<keyword evidence="11" id="KW-1133">Transmembrane helix</keyword>
<dbReference type="Gene3D" id="1.10.287.130">
    <property type="match status" value="1"/>
</dbReference>
<dbReference type="Pfam" id="PF01627">
    <property type="entry name" value="Hpt"/>
    <property type="match status" value="1"/>
</dbReference>
<feature type="domain" description="Histidine kinase" evidence="16">
    <location>
        <begin position="434"/>
        <end position="651"/>
    </location>
</feature>